<evidence type="ECO:0000256" key="2">
    <source>
        <dbReference type="ARBA" id="ARBA00022517"/>
    </source>
</evidence>
<keyword evidence="11" id="KW-1185">Reference proteome</keyword>
<evidence type="ECO:0000256" key="9">
    <source>
        <dbReference type="SAM" id="MobiDB-lite"/>
    </source>
</evidence>
<sequence length="898" mass="101596">MAVSTSANDWKLTVNSGGKLVPNGQILSHDGKFSIVIFKSQIRVYSLSTRQCIRSIKIDKNFNNISDLVLSVKNTSILYIFYNNNKVLVLNWKDKTIDPVLNEFEIDSSNGSILKFIRFQNSQETELLFITNNTSNTASNNGINNNNNNNNTNTNKHVTDIVYFNTDTNQTQSILSFKNCSNFSVSINKNHLIFLTNKNDLEFVELNDIALVNKSRNSNNANNNSNNNSNNNNTNNIIQRQKHIKFIFKTPIVSMAISNEPDPIVALGTSSGIIQVISINDSSKPQRLLKWHIDQVKALSFNQNDTYLISGGLEKVLVYWQLDTQKQQFLPRLNGCISKITLNPNNEELLELIINLNDDEMDIEYLVLSTVDLTSRLNVNGLRPKFQTPLNTIEKDKKRLIRQQNNLTNDTITKIKHDYTSNFEVNQYSKLVYVPNGAYLQAYDPIKNEQDFVTTAAPTIQSGKVRNEVLIQDPSIELFAFSHDGKWMCSFDYVPTPELDHLLSSKDIKYSLKFWKYVEKPLDNTNGNNDGTTISNANGHWELSTKIVNPHDPGVPIVSMIPAPESYYGGLGFLTADNKGGLRLWRPRVPKEIYKKIGKDTSNLKLQQTAWTLRKYRNGDGKFETKSISLAWSQDASIIALGQEVLITLIDMYTFKDMILPEEVRFPSLPGSRIRSLNIIDNRLIVLSKTKLISFNLLTFKNESLSIKVNMVQGGKNLLAIDKDRNLICCCINYYHSKTFDLRSRIFIFKPDSLTPIFIEDYDKGISSIKYSSVHSSFIFIDTEAKIGTIMSLSSTSKSAIDLNNDDVLFDKEFEFNTLLSNAKQMATLRRENAKSDSGDDSATDSYTTGPNTDLDDDDDEATLTHRLLNANLFDAVLENTDGLPVEALFERVMLILN</sequence>
<dbReference type="Pfam" id="PF23869">
    <property type="entry name" value="Beta-prop_WDR75_1st"/>
    <property type="match status" value="1"/>
</dbReference>
<evidence type="ECO:0000256" key="3">
    <source>
        <dbReference type="ARBA" id="ARBA00022552"/>
    </source>
</evidence>
<dbReference type="GO" id="GO:0032040">
    <property type="term" value="C:small-subunit processome"/>
    <property type="evidence" value="ECO:0007669"/>
    <property type="project" value="InterPro"/>
</dbReference>
<protein>
    <submittedName>
        <fullName evidence="10">Unnamed protein product</fullName>
    </submittedName>
</protein>
<keyword evidence="2" id="KW-0690">Ribosome biogenesis</keyword>
<evidence type="ECO:0000256" key="8">
    <source>
        <dbReference type="PROSITE-ProRule" id="PRU00221"/>
    </source>
</evidence>
<evidence type="ECO:0000256" key="7">
    <source>
        <dbReference type="ARBA" id="ARBA00023242"/>
    </source>
</evidence>
<keyword evidence="5" id="KW-0677">Repeat</keyword>
<accession>A0A9W6SWH4</accession>
<comment type="caution">
    <text evidence="10">The sequence shown here is derived from an EMBL/GenBank/DDBJ whole genome shotgun (WGS) entry which is preliminary data.</text>
</comment>
<dbReference type="PANTHER" id="PTHR44215">
    <property type="entry name" value="WD REPEAT-CONTAINING PROTEIN 75"/>
    <property type="match status" value="1"/>
</dbReference>
<evidence type="ECO:0000313" key="11">
    <source>
        <dbReference type="Proteomes" id="UP001165120"/>
    </source>
</evidence>
<keyword evidence="7" id="KW-0539">Nucleus</keyword>
<reference evidence="10" key="1">
    <citation type="submission" date="2023-04" db="EMBL/GenBank/DDBJ databases">
        <title>Candida boidinii NBRC 10035.</title>
        <authorList>
            <person name="Ichikawa N."/>
            <person name="Sato H."/>
            <person name="Tonouchi N."/>
        </authorList>
    </citation>
    <scope>NUCLEOTIDE SEQUENCE</scope>
    <source>
        <strain evidence="10">NBRC 10035</strain>
    </source>
</reference>
<dbReference type="SUPFAM" id="SSF50978">
    <property type="entry name" value="WD40 repeat-like"/>
    <property type="match status" value="2"/>
</dbReference>
<name>A0A9W6SWH4_CANBO</name>
<dbReference type="InterPro" id="IPR053826">
    <property type="entry name" value="WDR75"/>
</dbReference>
<feature type="region of interest" description="Disordered" evidence="9">
    <location>
        <begin position="216"/>
        <end position="235"/>
    </location>
</feature>
<dbReference type="GO" id="GO:0003723">
    <property type="term" value="F:RNA binding"/>
    <property type="evidence" value="ECO:0007669"/>
    <property type="project" value="InterPro"/>
</dbReference>
<dbReference type="GO" id="GO:0006364">
    <property type="term" value="P:rRNA processing"/>
    <property type="evidence" value="ECO:0007669"/>
    <property type="project" value="UniProtKB-KW"/>
</dbReference>
<evidence type="ECO:0000256" key="6">
    <source>
        <dbReference type="ARBA" id="ARBA00023163"/>
    </source>
</evidence>
<dbReference type="Proteomes" id="UP001165120">
    <property type="component" value="Unassembled WGS sequence"/>
</dbReference>
<dbReference type="PROSITE" id="PS50294">
    <property type="entry name" value="WD_REPEATS_REGION"/>
    <property type="match status" value="1"/>
</dbReference>
<keyword evidence="4 8" id="KW-0853">WD repeat</keyword>
<feature type="repeat" description="WD" evidence="8">
    <location>
        <begin position="289"/>
        <end position="330"/>
    </location>
</feature>
<dbReference type="InterPro" id="IPR036322">
    <property type="entry name" value="WD40_repeat_dom_sf"/>
</dbReference>
<dbReference type="AlphaFoldDB" id="A0A9W6SWH4"/>
<keyword evidence="3" id="KW-0698">rRNA processing</keyword>
<evidence type="ECO:0000256" key="4">
    <source>
        <dbReference type="ARBA" id="ARBA00022574"/>
    </source>
</evidence>
<dbReference type="Gene3D" id="2.130.10.10">
    <property type="entry name" value="YVTN repeat-like/Quinoprotein amine dehydrogenase"/>
    <property type="match status" value="1"/>
</dbReference>
<evidence type="ECO:0000313" key="10">
    <source>
        <dbReference type="EMBL" id="GME68497.1"/>
    </source>
</evidence>
<dbReference type="PROSITE" id="PS50082">
    <property type="entry name" value="WD_REPEATS_2"/>
    <property type="match status" value="1"/>
</dbReference>
<proteinExistence type="predicted"/>
<gene>
    <name evidence="10" type="ORF">Cboi02_000169300</name>
</gene>
<keyword evidence="6" id="KW-0804">Transcription</keyword>
<evidence type="ECO:0000256" key="5">
    <source>
        <dbReference type="ARBA" id="ARBA00022737"/>
    </source>
</evidence>
<dbReference type="GO" id="GO:0045943">
    <property type="term" value="P:positive regulation of transcription by RNA polymerase I"/>
    <property type="evidence" value="ECO:0007669"/>
    <property type="project" value="InterPro"/>
</dbReference>
<comment type="subcellular location">
    <subcellularLocation>
        <location evidence="1">Nucleus</location>
        <location evidence="1">Nucleolus</location>
    </subcellularLocation>
</comment>
<dbReference type="PANTHER" id="PTHR44215:SF1">
    <property type="entry name" value="WD REPEAT-CONTAINING PROTEIN 75"/>
    <property type="match status" value="1"/>
</dbReference>
<dbReference type="GO" id="GO:2000234">
    <property type="term" value="P:positive regulation of rRNA processing"/>
    <property type="evidence" value="ECO:0007669"/>
    <property type="project" value="TreeGrafter"/>
</dbReference>
<dbReference type="InterPro" id="IPR001680">
    <property type="entry name" value="WD40_rpt"/>
</dbReference>
<dbReference type="InterPro" id="IPR015943">
    <property type="entry name" value="WD40/YVTN_repeat-like_dom_sf"/>
</dbReference>
<evidence type="ECO:0000256" key="1">
    <source>
        <dbReference type="ARBA" id="ARBA00004604"/>
    </source>
</evidence>
<dbReference type="EMBL" id="BSXN01000426">
    <property type="protein sequence ID" value="GME68497.1"/>
    <property type="molecule type" value="Genomic_DNA"/>
</dbReference>
<feature type="region of interest" description="Disordered" evidence="9">
    <location>
        <begin position="830"/>
        <end position="860"/>
    </location>
</feature>
<organism evidence="10 11">
    <name type="scientific">Candida boidinii</name>
    <name type="common">Yeast</name>
    <dbReference type="NCBI Taxonomy" id="5477"/>
    <lineage>
        <taxon>Eukaryota</taxon>
        <taxon>Fungi</taxon>
        <taxon>Dikarya</taxon>
        <taxon>Ascomycota</taxon>
        <taxon>Saccharomycotina</taxon>
        <taxon>Pichiomycetes</taxon>
        <taxon>Pichiales</taxon>
        <taxon>Pichiaceae</taxon>
        <taxon>Ogataea</taxon>
        <taxon>Ogataea/Candida clade</taxon>
    </lineage>
</organism>